<dbReference type="EMBL" id="JAPCWZ010000006">
    <property type="protein sequence ID" value="KAK8859242.1"/>
    <property type="molecule type" value="Genomic_DNA"/>
</dbReference>
<evidence type="ECO:0000313" key="3">
    <source>
        <dbReference type="EMBL" id="KAK8859242.1"/>
    </source>
</evidence>
<dbReference type="PRINTS" id="PR00080">
    <property type="entry name" value="SDRFAMILY"/>
</dbReference>
<comment type="caution">
    <text evidence="3">The sequence shown here is derived from an EMBL/GenBank/DDBJ whole genome shotgun (WGS) entry which is preliminary data.</text>
</comment>
<dbReference type="InterPro" id="IPR036291">
    <property type="entry name" value="NAD(P)-bd_dom_sf"/>
</dbReference>
<organism evidence="3 4">
    <name type="scientific">Apiospora arundinis</name>
    <dbReference type="NCBI Taxonomy" id="335852"/>
    <lineage>
        <taxon>Eukaryota</taxon>
        <taxon>Fungi</taxon>
        <taxon>Dikarya</taxon>
        <taxon>Ascomycota</taxon>
        <taxon>Pezizomycotina</taxon>
        <taxon>Sordariomycetes</taxon>
        <taxon>Xylariomycetidae</taxon>
        <taxon>Amphisphaeriales</taxon>
        <taxon>Apiosporaceae</taxon>
        <taxon>Apiospora</taxon>
    </lineage>
</organism>
<dbReference type="Pfam" id="PF13561">
    <property type="entry name" value="adh_short_C2"/>
    <property type="match status" value="1"/>
</dbReference>
<comment type="similarity">
    <text evidence="1">Belongs to the short-chain dehydrogenases/reductases (SDR) family.</text>
</comment>
<name>A0ABR2I9E0_9PEZI</name>
<keyword evidence="2" id="KW-0560">Oxidoreductase</keyword>
<sequence length="260" mass="27722">MASPKPFQGKVICITGAAQGIGKATANYLADRGATVSLADQSFEKGPAVITGGDTSISYDGLAMVQRMKMHVDICEPESVKVWIEATVENFGQIDGCVNNAGVLPRVFAPITETEMDDWNKVINVNLTGCFNCLKYELKHIVDEGSIVNVASVAGLRGAPNMSAYIASKHGVIGLTRTAAHEGAARKIRVNAVCPAPIRTQMYDRLVEGGYYPKGESSLGMLISKLGEPQEVAASIAFFLSDETKFHTAVIHTVDGGMLK</sequence>
<dbReference type="CDD" id="cd05233">
    <property type="entry name" value="SDR_c"/>
    <property type="match status" value="1"/>
</dbReference>
<dbReference type="Proteomes" id="UP001390339">
    <property type="component" value="Unassembled WGS sequence"/>
</dbReference>
<keyword evidence="4" id="KW-1185">Reference proteome</keyword>
<evidence type="ECO:0000256" key="2">
    <source>
        <dbReference type="ARBA" id="ARBA00023002"/>
    </source>
</evidence>
<dbReference type="PANTHER" id="PTHR24321">
    <property type="entry name" value="DEHYDROGENASES, SHORT CHAIN"/>
    <property type="match status" value="1"/>
</dbReference>
<dbReference type="Gene3D" id="3.40.50.720">
    <property type="entry name" value="NAD(P)-binding Rossmann-like Domain"/>
    <property type="match status" value="1"/>
</dbReference>
<reference evidence="3 4" key="1">
    <citation type="journal article" date="2024" name="IMA Fungus">
        <title>Apiospora arundinis, a panoply of carbohydrate-active enzymes and secondary metabolites.</title>
        <authorList>
            <person name="Sorensen T."/>
            <person name="Petersen C."/>
            <person name="Muurmann A.T."/>
            <person name="Christiansen J.V."/>
            <person name="Brundto M.L."/>
            <person name="Overgaard C.K."/>
            <person name="Boysen A.T."/>
            <person name="Wollenberg R.D."/>
            <person name="Larsen T.O."/>
            <person name="Sorensen J.L."/>
            <person name="Nielsen K.L."/>
            <person name="Sondergaard T.E."/>
        </authorList>
    </citation>
    <scope>NUCLEOTIDE SEQUENCE [LARGE SCALE GENOMIC DNA]</scope>
    <source>
        <strain evidence="3 4">AAU 773</strain>
    </source>
</reference>
<dbReference type="PANTHER" id="PTHR24321:SF8">
    <property type="entry name" value="ESTRADIOL 17-BETA-DEHYDROGENASE 8-RELATED"/>
    <property type="match status" value="1"/>
</dbReference>
<evidence type="ECO:0000313" key="4">
    <source>
        <dbReference type="Proteomes" id="UP001390339"/>
    </source>
</evidence>
<dbReference type="InterPro" id="IPR002347">
    <property type="entry name" value="SDR_fam"/>
</dbReference>
<gene>
    <name evidence="3" type="ORF">PGQ11_009976</name>
</gene>
<evidence type="ECO:0000256" key="1">
    <source>
        <dbReference type="ARBA" id="ARBA00006484"/>
    </source>
</evidence>
<accession>A0ABR2I9E0</accession>
<dbReference type="PRINTS" id="PR00081">
    <property type="entry name" value="GDHRDH"/>
</dbReference>
<dbReference type="SUPFAM" id="SSF51735">
    <property type="entry name" value="NAD(P)-binding Rossmann-fold domains"/>
    <property type="match status" value="1"/>
</dbReference>
<proteinExistence type="inferred from homology"/>
<protein>
    <submittedName>
        <fullName evidence="3">ABA4 protein</fullName>
    </submittedName>
</protein>